<evidence type="ECO:0000256" key="9">
    <source>
        <dbReference type="SAM" id="Phobius"/>
    </source>
</evidence>
<evidence type="ECO:0000256" key="8">
    <source>
        <dbReference type="SAM" id="MobiDB-lite"/>
    </source>
</evidence>
<sequence>MRSIGAAALGLAAAFLMPPSAQSLRLNVPGRTWRLSGPMLSSAGAKAVARTRRTPNSPGQSSQTVVLASNEKFDQDEYFERLTRYSDDGFTLSAPQRYSVADWYQSLVTLPGSFVLGRISSHLIFNVVWACVVSCVSFLLPPNELSPLPSLFHQLDLYLPFQLTGGILGILLAFRTSQSYERFWHGRMLWARVVNRVRSLSRFSAAYLETQDPKVNALIQRWLASFPVALKQHLRGERAIVEFEALTPRERRTMEACDNMPVAVCLALSEILDKVKGDEKSSPLIWWQLEANVMDLMDAIGDGEAIAGTPVPLSYSRHTSRLLSLWTIFMPCVLVTALPPLAVPPSTLLISWMLLATEEIGHIIEEPFGLHNDRPQVLPLQRYCNVIQQDLIQINGRKNEMREVVEATRERMSPYGVVQYDEEDHMGLGSEEEDMPLYEPPPTEDEQEPLISTHTRVEEEDWDDTPNEPPVSSSSSAQGGSYGDRSGRQQSWAPGQGIDMPLYDPPPGSTSSDEIKNWGERRSN</sequence>
<dbReference type="EMBL" id="HBHJ01024813">
    <property type="protein sequence ID" value="CAD9704050.1"/>
    <property type="molecule type" value="Transcribed_RNA"/>
</dbReference>
<evidence type="ECO:0000256" key="1">
    <source>
        <dbReference type="ARBA" id="ARBA00004651"/>
    </source>
</evidence>
<feature type="transmembrane region" description="Helical" evidence="9">
    <location>
        <begin position="322"/>
        <end position="343"/>
    </location>
</feature>
<evidence type="ECO:0000256" key="6">
    <source>
        <dbReference type="ARBA" id="ARBA00023065"/>
    </source>
</evidence>
<protein>
    <recommendedName>
        <fullName evidence="12">Bestrophin homolog</fullName>
    </recommendedName>
</protein>
<feature type="transmembrane region" description="Helical" evidence="9">
    <location>
        <begin position="123"/>
        <end position="141"/>
    </location>
</feature>
<dbReference type="PANTHER" id="PTHR33281">
    <property type="entry name" value="UPF0187 PROTEIN YNEE"/>
    <property type="match status" value="1"/>
</dbReference>
<dbReference type="GO" id="GO:0005254">
    <property type="term" value="F:chloride channel activity"/>
    <property type="evidence" value="ECO:0007669"/>
    <property type="project" value="InterPro"/>
</dbReference>
<evidence type="ECO:0000256" key="4">
    <source>
        <dbReference type="ARBA" id="ARBA00022692"/>
    </source>
</evidence>
<feature type="region of interest" description="Disordered" evidence="8">
    <location>
        <begin position="431"/>
        <end position="524"/>
    </location>
</feature>
<comment type="subcellular location">
    <subcellularLocation>
        <location evidence="1">Cell membrane</location>
        <topology evidence="1">Multi-pass membrane protein</topology>
    </subcellularLocation>
</comment>
<gene>
    <name evidence="11" type="ORF">RMAR1173_LOCUS16352</name>
</gene>
<keyword evidence="3" id="KW-1003">Cell membrane</keyword>
<dbReference type="PANTHER" id="PTHR33281:SF19">
    <property type="entry name" value="VOLTAGE-DEPENDENT ANION CHANNEL-FORMING PROTEIN YNEE"/>
    <property type="match status" value="1"/>
</dbReference>
<evidence type="ECO:0000256" key="5">
    <source>
        <dbReference type="ARBA" id="ARBA00022989"/>
    </source>
</evidence>
<keyword evidence="5 9" id="KW-1133">Transmembrane helix</keyword>
<keyword evidence="6" id="KW-0406">Ion transport</keyword>
<evidence type="ECO:0000313" key="11">
    <source>
        <dbReference type="EMBL" id="CAD9704050.1"/>
    </source>
</evidence>
<reference evidence="11" key="1">
    <citation type="submission" date="2021-01" db="EMBL/GenBank/DDBJ databases">
        <authorList>
            <person name="Corre E."/>
            <person name="Pelletier E."/>
            <person name="Niang G."/>
            <person name="Scheremetjew M."/>
            <person name="Finn R."/>
            <person name="Kale V."/>
            <person name="Holt S."/>
            <person name="Cochrane G."/>
            <person name="Meng A."/>
            <person name="Brown T."/>
            <person name="Cohen L."/>
        </authorList>
    </citation>
    <scope>NUCLEOTIDE SEQUENCE</scope>
    <source>
        <strain evidence="11">CCMP1243</strain>
    </source>
</reference>
<accession>A0A7S2SN51</accession>
<proteinExistence type="predicted"/>
<keyword evidence="7 9" id="KW-0472">Membrane</keyword>
<keyword evidence="4 9" id="KW-0812">Transmembrane</keyword>
<dbReference type="GO" id="GO:0005886">
    <property type="term" value="C:plasma membrane"/>
    <property type="evidence" value="ECO:0007669"/>
    <property type="project" value="UniProtKB-SubCell"/>
</dbReference>
<feature type="compositionally biased region" description="Acidic residues" evidence="8">
    <location>
        <begin position="431"/>
        <end position="448"/>
    </location>
</feature>
<dbReference type="InterPro" id="IPR044669">
    <property type="entry name" value="YneE/VCCN1/2-like"/>
</dbReference>
<evidence type="ECO:0000256" key="7">
    <source>
        <dbReference type="ARBA" id="ARBA00023136"/>
    </source>
</evidence>
<organism evidence="11">
    <name type="scientific">Rhizochromulina marina</name>
    <dbReference type="NCBI Taxonomy" id="1034831"/>
    <lineage>
        <taxon>Eukaryota</taxon>
        <taxon>Sar</taxon>
        <taxon>Stramenopiles</taxon>
        <taxon>Ochrophyta</taxon>
        <taxon>Dictyochophyceae</taxon>
        <taxon>Rhizochromulinales</taxon>
        <taxon>Rhizochromulina</taxon>
    </lineage>
</organism>
<dbReference type="Pfam" id="PF25539">
    <property type="entry name" value="Bestrophin_2"/>
    <property type="match status" value="1"/>
</dbReference>
<dbReference type="AlphaFoldDB" id="A0A7S2SN51"/>
<evidence type="ECO:0000256" key="10">
    <source>
        <dbReference type="SAM" id="SignalP"/>
    </source>
</evidence>
<feature type="signal peptide" evidence="10">
    <location>
        <begin position="1"/>
        <end position="23"/>
    </location>
</feature>
<evidence type="ECO:0000256" key="2">
    <source>
        <dbReference type="ARBA" id="ARBA00022448"/>
    </source>
</evidence>
<evidence type="ECO:0000256" key="3">
    <source>
        <dbReference type="ARBA" id="ARBA00022475"/>
    </source>
</evidence>
<feature type="compositionally biased region" description="Basic and acidic residues" evidence="8">
    <location>
        <begin position="513"/>
        <end position="524"/>
    </location>
</feature>
<keyword evidence="10" id="KW-0732">Signal</keyword>
<keyword evidence="2" id="KW-0813">Transport</keyword>
<feature type="transmembrane region" description="Helical" evidence="9">
    <location>
        <begin position="157"/>
        <end position="174"/>
    </location>
</feature>
<feature type="chain" id="PRO_5030759695" description="Bestrophin homolog" evidence="10">
    <location>
        <begin position="24"/>
        <end position="524"/>
    </location>
</feature>
<evidence type="ECO:0008006" key="12">
    <source>
        <dbReference type="Google" id="ProtNLM"/>
    </source>
</evidence>
<name>A0A7S2SN51_9STRA</name>